<dbReference type="PANTHER" id="PTHR23023">
    <property type="entry name" value="DIMETHYLANILINE MONOOXYGENASE"/>
    <property type="match status" value="1"/>
</dbReference>
<comment type="caution">
    <text evidence="7">The sequence shown here is derived from an EMBL/GenBank/DDBJ whole genome shotgun (WGS) entry which is preliminary data.</text>
</comment>
<dbReference type="STRING" id="33097.A0A150GNX9"/>
<evidence type="ECO:0000256" key="6">
    <source>
        <dbReference type="RuleBase" id="RU361177"/>
    </source>
</evidence>
<keyword evidence="5 6" id="KW-0560">Oxidoreductase</keyword>
<evidence type="ECO:0000313" key="8">
    <source>
        <dbReference type="Proteomes" id="UP000075714"/>
    </source>
</evidence>
<name>A0A150GNX9_GONPE</name>
<dbReference type="InterPro" id="IPR050346">
    <property type="entry name" value="FMO-like"/>
</dbReference>
<evidence type="ECO:0000256" key="3">
    <source>
        <dbReference type="ARBA" id="ARBA00022827"/>
    </source>
</evidence>
<comment type="cofactor">
    <cofactor evidence="6">
        <name>FAD</name>
        <dbReference type="ChEBI" id="CHEBI:57692"/>
    </cofactor>
</comment>
<evidence type="ECO:0000313" key="7">
    <source>
        <dbReference type="EMBL" id="KXZ51030.1"/>
    </source>
</evidence>
<gene>
    <name evidence="7" type="ORF">GPECTOR_14g27</name>
</gene>
<dbReference type="EMBL" id="LSYV01000015">
    <property type="protein sequence ID" value="KXZ51030.1"/>
    <property type="molecule type" value="Genomic_DNA"/>
</dbReference>
<dbReference type="InterPro" id="IPR036188">
    <property type="entry name" value="FAD/NAD-bd_sf"/>
</dbReference>
<sequence>MERAAGTDAALIPDPNVQHGKPRTCLVVGAGVAGLQAARHLQRIGYQVLILEASKDIGGVWASNYVGYGIQVPWRTYQFPDFLWPEELRPLSDYPTGQQVQQYIRAYAEHFGLMRHIRLNSKVLRLRWHPGSCKWEAVYCDSAREKFYKVRVDYAVICTGMYSSPFIPRYTGADAFAGKQLHAKDFVDMSIVRGRRVLIVGAGKTALDCVCSLVASRTAASVTMLYRQAHWPMPRSILGIGIRSLLFNRATPAMLPPYYTAGRGSRALDVVAQPLKRLFWKTMQGFVGCKFRITKEMRPRVGLPADLFYGGQVLEDSYTRFLSSDGFTSLRGEINSFVRNGVILQDGNFLPADVVLFCTGYEKTYEYFDGDIRSRLGLQKDGLYLYRNCIPPGVPHLAFVGSEVSTYSNILTHGLQALWLSHVLSGRVTLPCPAEMAADVRAQQHWRRQVMPAQRGRGAVLMLYGMQYHDQLLRDMGAQPRRKGVNLLAECFGSYSAVDYSPLMPQDGPDAELEAAWTASQPSKSQWSHLARMLAD</sequence>
<dbReference type="InterPro" id="IPR020946">
    <property type="entry name" value="Flavin_mOase-like"/>
</dbReference>
<keyword evidence="2 6" id="KW-0285">Flavoprotein</keyword>
<dbReference type="InterPro" id="IPR000960">
    <property type="entry name" value="Flavin_mOase"/>
</dbReference>
<dbReference type="SUPFAM" id="SSF51905">
    <property type="entry name" value="FAD/NAD(P)-binding domain"/>
    <property type="match status" value="2"/>
</dbReference>
<reference evidence="8" key="1">
    <citation type="journal article" date="2016" name="Nat. Commun.">
        <title>The Gonium pectorale genome demonstrates co-option of cell cycle regulation during the evolution of multicellularity.</title>
        <authorList>
            <person name="Hanschen E.R."/>
            <person name="Marriage T.N."/>
            <person name="Ferris P.J."/>
            <person name="Hamaji T."/>
            <person name="Toyoda A."/>
            <person name="Fujiyama A."/>
            <person name="Neme R."/>
            <person name="Noguchi H."/>
            <person name="Minakuchi Y."/>
            <person name="Suzuki M."/>
            <person name="Kawai-Toyooka H."/>
            <person name="Smith D.R."/>
            <person name="Sparks H."/>
            <person name="Anderson J."/>
            <person name="Bakaric R."/>
            <person name="Luria V."/>
            <person name="Karger A."/>
            <person name="Kirschner M.W."/>
            <person name="Durand P.M."/>
            <person name="Michod R.E."/>
            <person name="Nozaki H."/>
            <person name="Olson B.J."/>
        </authorList>
    </citation>
    <scope>NUCLEOTIDE SEQUENCE [LARGE SCALE GENOMIC DNA]</scope>
    <source>
        <strain evidence="8">NIES-2863</strain>
    </source>
</reference>
<comment type="similarity">
    <text evidence="1 6">Belongs to the FMO family.</text>
</comment>
<dbReference type="AlphaFoldDB" id="A0A150GNX9"/>
<evidence type="ECO:0000256" key="1">
    <source>
        <dbReference type="ARBA" id="ARBA00009183"/>
    </source>
</evidence>
<dbReference type="GO" id="GO:0050660">
    <property type="term" value="F:flavin adenine dinucleotide binding"/>
    <property type="evidence" value="ECO:0007669"/>
    <property type="project" value="InterPro"/>
</dbReference>
<evidence type="ECO:0000256" key="2">
    <source>
        <dbReference type="ARBA" id="ARBA00022630"/>
    </source>
</evidence>
<evidence type="ECO:0000256" key="5">
    <source>
        <dbReference type="ARBA" id="ARBA00023002"/>
    </source>
</evidence>
<proteinExistence type="inferred from homology"/>
<dbReference type="PIRSF" id="PIRSF000332">
    <property type="entry name" value="FMO"/>
    <property type="match status" value="1"/>
</dbReference>
<accession>A0A150GNX9</accession>
<organism evidence="7 8">
    <name type="scientific">Gonium pectorale</name>
    <name type="common">Green alga</name>
    <dbReference type="NCBI Taxonomy" id="33097"/>
    <lineage>
        <taxon>Eukaryota</taxon>
        <taxon>Viridiplantae</taxon>
        <taxon>Chlorophyta</taxon>
        <taxon>core chlorophytes</taxon>
        <taxon>Chlorophyceae</taxon>
        <taxon>CS clade</taxon>
        <taxon>Chlamydomonadales</taxon>
        <taxon>Volvocaceae</taxon>
        <taxon>Gonium</taxon>
    </lineage>
</organism>
<dbReference type="GO" id="GO:0050661">
    <property type="term" value="F:NADP binding"/>
    <property type="evidence" value="ECO:0007669"/>
    <property type="project" value="InterPro"/>
</dbReference>
<keyword evidence="8" id="KW-1185">Reference proteome</keyword>
<dbReference type="EC" id="1.-.-.-" evidence="6"/>
<dbReference type="GO" id="GO:0004499">
    <property type="term" value="F:N,N-dimethylaniline monooxygenase activity"/>
    <property type="evidence" value="ECO:0007669"/>
    <property type="project" value="InterPro"/>
</dbReference>
<dbReference type="Proteomes" id="UP000075714">
    <property type="component" value="Unassembled WGS sequence"/>
</dbReference>
<keyword evidence="4" id="KW-0521">NADP</keyword>
<keyword evidence="3 6" id="KW-0274">FAD</keyword>
<dbReference type="PRINTS" id="PR00370">
    <property type="entry name" value="FMOXYGENASE"/>
</dbReference>
<evidence type="ECO:0000256" key="4">
    <source>
        <dbReference type="ARBA" id="ARBA00022857"/>
    </source>
</evidence>
<dbReference type="Gene3D" id="3.50.50.60">
    <property type="entry name" value="FAD/NAD(P)-binding domain"/>
    <property type="match status" value="1"/>
</dbReference>
<keyword evidence="6" id="KW-0503">Monooxygenase</keyword>
<dbReference type="OrthoDB" id="66881at2759"/>
<protein>
    <recommendedName>
        <fullName evidence="6">Flavin-containing monooxygenase</fullName>
        <ecNumber evidence="6">1.-.-.-</ecNumber>
    </recommendedName>
</protein>
<dbReference type="Pfam" id="PF00743">
    <property type="entry name" value="FMO-like"/>
    <property type="match status" value="2"/>
</dbReference>